<feature type="compositionally biased region" description="Low complexity" evidence="6">
    <location>
        <begin position="1446"/>
        <end position="1461"/>
    </location>
</feature>
<dbReference type="GeneID" id="17350136"/>
<feature type="compositionally biased region" description="Low complexity" evidence="6">
    <location>
        <begin position="1541"/>
        <end position="1556"/>
    </location>
</feature>
<dbReference type="eggNOG" id="KOG1525">
    <property type="taxonomic scope" value="Eukaryota"/>
</dbReference>
<feature type="compositionally biased region" description="Basic residues" evidence="6">
    <location>
        <begin position="1279"/>
        <end position="1295"/>
    </location>
</feature>
<protein>
    <recommendedName>
        <fullName evidence="9">Sister chromatid cohesion protein</fullName>
    </recommendedName>
</protein>
<dbReference type="InterPro" id="IPR039776">
    <property type="entry name" value="Pds5"/>
</dbReference>
<dbReference type="PANTHER" id="PTHR12663">
    <property type="entry name" value="ANDROGEN INDUCED INHIBITOR OF PROLIFERATION AS3 / PDS5-RELATED"/>
    <property type="match status" value="1"/>
</dbReference>
<keyword evidence="5" id="KW-0131">Cell cycle</keyword>
<evidence type="ECO:0000256" key="2">
    <source>
        <dbReference type="ARBA" id="ARBA00022618"/>
    </source>
</evidence>
<comment type="subcellular location">
    <subcellularLocation>
        <location evidence="1">Nucleus</location>
    </subcellularLocation>
</comment>
<dbReference type="PANTHER" id="PTHR12663:SF0">
    <property type="entry name" value="PRECOCIOUS DISSOCIATION OF SISTERS 5, ISOFORM A"/>
    <property type="match status" value="1"/>
</dbReference>
<dbReference type="RefSeq" id="XP_005842830.1">
    <property type="nucleotide sequence ID" value="XM_005842768.1"/>
</dbReference>
<dbReference type="Proteomes" id="UP000008141">
    <property type="component" value="Unassembled WGS sequence"/>
</dbReference>
<feature type="compositionally biased region" description="Low complexity" evidence="6">
    <location>
        <begin position="1574"/>
        <end position="1591"/>
    </location>
</feature>
<keyword evidence="3" id="KW-0498">Mitosis</keyword>
<dbReference type="KEGG" id="cvr:CHLNCDRAFT_142576"/>
<feature type="compositionally biased region" description="Low complexity" evidence="6">
    <location>
        <begin position="1524"/>
        <end position="1534"/>
    </location>
</feature>
<evidence type="ECO:0000313" key="7">
    <source>
        <dbReference type="EMBL" id="EFN50718.1"/>
    </source>
</evidence>
<feature type="compositionally biased region" description="Basic and acidic residues" evidence="6">
    <location>
        <begin position="927"/>
        <end position="938"/>
    </location>
</feature>
<keyword evidence="8" id="KW-1185">Reference proteome</keyword>
<evidence type="ECO:0000256" key="1">
    <source>
        <dbReference type="ARBA" id="ARBA00004123"/>
    </source>
</evidence>
<keyword evidence="2" id="KW-0132">Cell division</keyword>
<dbReference type="STRING" id="554065.E1ZTX7"/>
<feature type="region of interest" description="Disordered" evidence="6">
    <location>
        <begin position="920"/>
        <end position="960"/>
    </location>
</feature>
<dbReference type="FunCoup" id="E1ZTX7">
    <property type="interactions" value="1752"/>
</dbReference>
<dbReference type="GO" id="GO:0000785">
    <property type="term" value="C:chromatin"/>
    <property type="evidence" value="ECO:0007669"/>
    <property type="project" value="TreeGrafter"/>
</dbReference>
<evidence type="ECO:0000313" key="8">
    <source>
        <dbReference type="Proteomes" id="UP000008141"/>
    </source>
</evidence>
<feature type="compositionally biased region" description="Basic and acidic residues" evidence="6">
    <location>
        <begin position="1412"/>
        <end position="1424"/>
    </location>
</feature>
<dbReference type="GO" id="GO:0051301">
    <property type="term" value="P:cell division"/>
    <property type="evidence" value="ECO:0007669"/>
    <property type="project" value="UniProtKB-KW"/>
</dbReference>
<feature type="region of interest" description="Disordered" evidence="6">
    <location>
        <begin position="1273"/>
        <end position="1499"/>
    </location>
</feature>
<dbReference type="GO" id="GO:0007064">
    <property type="term" value="P:mitotic sister chromatid cohesion"/>
    <property type="evidence" value="ECO:0007669"/>
    <property type="project" value="InterPro"/>
</dbReference>
<dbReference type="EMBL" id="GL433876">
    <property type="protein sequence ID" value="EFN50718.1"/>
    <property type="molecule type" value="Genomic_DNA"/>
</dbReference>
<gene>
    <name evidence="7" type="ORF">CHLNCDRAFT_142576</name>
</gene>
<evidence type="ECO:0000256" key="4">
    <source>
        <dbReference type="ARBA" id="ARBA00023242"/>
    </source>
</evidence>
<reference evidence="7 8" key="1">
    <citation type="journal article" date="2010" name="Plant Cell">
        <title>The Chlorella variabilis NC64A genome reveals adaptation to photosymbiosis, coevolution with viruses, and cryptic sex.</title>
        <authorList>
            <person name="Blanc G."/>
            <person name="Duncan G."/>
            <person name="Agarkova I."/>
            <person name="Borodovsky M."/>
            <person name="Gurnon J."/>
            <person name="Kuo A."/>
            <person name="Lindquist E."/>
            <person name="Lucas S."/>
            <person name="Pangilinan J."/>
            <person name="Polle J."/>
            <person name="Salamov A."/>
            <person name="Terry A."/>
            <person name="Yamada T."/>
            <person name="Dunigan D.D."/>
            <person name="Grigoriev I.V."/>
            <person name="Claverie J.M."/>
            <person name="Van Etten J.L."/>
        </authorList>
    </citation>
    <scope>NUCLEOTIDE SEQUENCE [LARGE SCALE GENOMIC DNA]</scope>
    <source>
        <strain evidence="7 8">NC64A</strain>
    </source>
</reference>
<evidence type="ECO:0008006" key="9">
    <source>
        <dbReference type="Google" id="ProtNLM"/>
    </source>
</evidence>
<proteinExistence type="predicted"/>
<dbReference type="OMA" id="CESATMR"/>
<keyword evidence="4" id="KW-0539">Nucleus</keyword>
<dbReference type="GO" id="GO:0005634">
    <property type="term" value="C:nucleus"/>
    <property type="evidence" value="ECO:0007669"/>
    <property type="project" value="UniProtKB-SubCell"/>
</dbReference>
<dbReference type="OrthoDB" id="512726at2759"/>
<dbReference type="GO" id="GO:0035825">
    <property type="term" value="P:homologous recombination"/>
    <property type="evidence" value="ECO:0007669"/>
    <property type="project" value="UniProtKB-ARBA"/>
</dbReference>
<sequence length="1599" mass="170819">MGTGKRSSYEFNEEEDAHEEIDKAGKALLSPPKGKDALLRLLKGAGDSLAEAAQSSESAKLAAHNLAKGLGRPEFLRHKDKEVRLYTALCLCHILRLNAPDTPYTDDQLQGIFELLTRTYGELEDPASPHFQLCLSILETVSQVKCSLLILDLPNAEELVCNLFATLLDAVNEENAGVLEGTVLELLRSMVEEADDLPQQQLDILLGRLLPRAAAEAPAAAALVAALLQRCETTVQPYLQKFLKALLTGVRTDSELKDDAYELFYAVHETVPQALLPLEPQLREELEGEGDGSKRRAAVELVAKLLTQHPGGASKILDEYEPLLKALLGRANDVEAEVRRKATECIAPLMEACGGHEERQLEVLRTVTEKLFDQDEGVRKAAVAAVCAVLQQHPRLAISTATNGRGRLLHCLSLRLRDKKVAVRREVASQMAALVRTWALAAAEGGSGGGGGSTAGGGASPETQTMLAIPVVLCNCGVRDPELRGHIFDTVFRAGIFPAKLAPADVARYWAQLWFQAGDENRQMLAQVLNGKVAIQAQVQHFLALRAAAKEQRASSLMGAAGSMGGGAALGSTRGGGGAGGRRMANPEAQLQSCMAELVGALWGASKPEEGLQKLAEAKDNHIFRGLATLAVHGCTYKDAVAAGKEVLQRVGSKGPAADLVRVLVARLTPNLLSPEVLHAAMEEAEQSEDVQRFLVAVSAAAPRLLAQSLDQVLEMFESDDPAVAECGAKVLAHTGKGMLAHCQRAKRGVPQSLLARLKAMCTEGGPAAVKAAAKALVVLAGQDKAAEAPATLASHGSLLAALKGLSVVGRLLPEVFEPRAGEVLDFVVGDLLEADMSGGKPLPGVEARPAVAAGRLWRRPSAVTASKTAALRTLCQALVPDSSKADITQAMSERAAVVWELLEPLLDSDEGEPQFKPFSLVFPRTSDPEHAELQRETRRAKRRRVEGGSEEDEEQEEDEELDCMDAAWVRYSAVCGLLRLARAYDAAMPAPLYANLALTFQEPLMEPRRAMTAKLQRTVTLLAGRPQTFCAQRAAKYAAVLALFAVDPEEHNRAYAMRTLRDFVLQRRRAVARAAAITAAGGGGGGALLHDMPEFMLAYLLFLLAHHPDYPTQERLDEYSQASQEEREEMYGEGGPFAPFMGMLQFALEALAVPAEQPTSAGEVARGLPPALKLLRTLKFCEDTSVEPRTQEVHQLCDLGLMLLKQISMRLTKGKPAEPGHFPAQVVLPKLIFRPNLQQPKRMDGSHLPPDRYFSPGLYEDDLFMRRLLMPQLPGPAKGRKPRPKPGSQRRKAAKAADGNEEMAEAGEEESVGGTPHHQSDASDGEEERQQPAGSSGRRGKQKVAAGGERGRRGQDDSEGESAGGGAAGDEEAAPAPKAKKRATAAGVKKRGAAAQAAAPTPTRQQPRRGAKGETAGKLKDASDVEEDPDDGWEEDSSQEREAAPRGGRAAPAAAPAPAAKAKEEEEEGDAMALSDFENASLGSPEATPGKSRRKQVTAVAAAVVVKAAAIGLRADTADEEVSQPPQEQQQPRQPRRKQQQQQQQPEGVQSPGQENRAATNGAQGGGSKARGKAAPAAKPAAKSKAGGARPQLKRARA</sequence>
<accession>E1ZTX7</accession>
<evidence type="ECO:0000256" key="6">
    <source>
        <dbReference type="SAM" id="MobiDB-lite"/>
    </source>
</evidence>
<feature type="region of interest" description="Disordered" evidence="6">
    <location>
        <begin position="1517"/>
        <end position="1599"/>
    </location>
</feature>
<feature type="compositionally biased region" description="Acidic residues" evidence="6">
    <location>
        <begin position="949"/>
        <end position="960"/>
    </location>
</feature>
<dbReference type="GO" id="GO:0006281">
    <property type="term" value="P:DNA repair"/>
    <property type="evidence" value="ECO:0007669"/>
    <property type="project" value="TreeGrafter"/>
</dbReference>
<dbReference type="Pfam" id="PF20168">
    <property type="entry name" value="PDS5"/>
    <property type="match status" value="1"/>
</dbReference>
<dbReference type="InParanoid" id="E1ZTX7"/>
<organism evidence="8">
    <name type="scientific">Chlorella variabilis</name>
    <name type="common">Green alga</name>
    <dbReference type="NCBI Taxonomy" id="554065"/>
    <lineage>
        <taxon>Eukaryota</taxon>
        <taxon>Viridiplantae</taxon>
        <taxon>Chlorophyta</taxon>
        <taxon>core chlorophytes</taxon>
        <taxon>Trebouxiophyceae</taxon>
        <taxon>Chlorellales</taxon>
        <taxon>Chlorellaceae</taxon>
        <taxon>Chlorella clade</taxon>
        <taxon>Chlorella</taxon>
    </lineage>
</organism>
<dbReference type="InterPro" id="IPR011989">
    <property type="entry name" value="ARM-like"/>
</dbReference>
<evidence type="ECO:0000256" key="5">
    <source>
        <dbReference type="ARBA" id="ARBA00023306"/>
    </source>
</evidence>
<feature type="compositionally biased region" description="Low complexity" evidence="6">
    <location>
        <begin position="1394"/>
        <end position="1406"/>
    </location>
</feature>
<feature type="compositionally biased region" description="Basic residues" evidence="6">
    <location>
        <begin position="1379"/>
        <end position="1393"/>
    </location>
</feature>
<dbReference type="Gene3D" id="1.25.10.10">
    <property type="entry name" value="Leucine-rich Repeat Variant"/>
    <property type="match status" value="1"/>
</dbReference>
<dbReference type="InterPro" id="IPR016024">
    <property type="entry name" value="ARM-type_fold"/>
</dbReference>
<dbReference type="SUPFAM" id="SSF48371">
    <property type="entry name" value="ARM repeat"/>
    <property type="match status" value="1"/>
</dbReference>
<evidence type="ECO:0000256" key="3">
    <source>
        <dbReference type="ARBA" id="ARBA00022776"/>
    </source>
</evidence>
<name>E1ZTX7_CHLVA</name>
<feature type="compositionally biased region" description="Acidic residues" evidence="6">
    <location>
        <begin position="1300"/>
        <end position="1312"/>
    </location>
</feature>
<feature type="compositionally biased region" description="Acidic residues" evidence="6">
    <location>
        <begin position="1425"/>
        <end position="1438"/>
    </location>
</feature>